<feature type="transmembrane region" description="Helical" evidence="18">
    <location>
        <begin position="99"/>
        <end position="117"/>
    </location>
</feature>
<feature type="domain" description="NADH:quinone oxidoreductase/Mrp antiporter transmembrane" evidence="19">
    <location>
        <begin position="34"/>
        <end position="284"/>
    </location>
</feature>
<keyword evidence="13 18" id="KW-0520">NAD</keyword>
<dbReference type="PRINTS" id="PR01436">
    <property type="entry name" value="NADHDHGNASE2"/>
</dbReference>
<evidence type="ECO:0000259" key="19">
    <source>
        <dbReference type="Pfam" id="PF00361"/>
    </source>
</evidence>
<organism evidence="20">
    <name type="scientific">Lype phaeopa</name>
    <dbReference type="NCBI Taxonomy" id="623209"/>
    <lineage>
        <taxon>Eukaryota</taxon>
        <taxon>Metazoa</taxon>
        <taxon>Ecdysozoa</taxon>
        <taxon>Arthropoda</taxon>
        <taxon>Hexapoda</taxon>
        <taxon>Insecta</taxon>
        <taxon>Pterygota</taxon>
        <taxon>Neoptera</taxon>
        <taxon>Endopterygota</taxon>
        <taxon>Trichoptera</taxon>
        <taxon>Annulipalpia</taxon>
        <taxon>Psychomyioidea</taxon>
        <taxon>Psychomyiidae</taxon>
        <taxon>Psychomyiinae</taxon>
        <taxon>Lype</taxon>
    </lineage>
</organism>
<dbReference type="AlphaFoldDB" id="A0A7D6W572"/>
<keyword evidence="15 18" id="KW-0496">Mitochondrion</keyword>
<evidence type="ECO:0000256" key="13">
    <source>
        <dbReference type="ARBA" id="ARBA00023027"/>
    </source>
</evidence>
<comment type="function">
    <text evidence="18">Core subunit of the mitochondrial membrane respiratory chain NADH dehydrogenase (Complex I) which catalyzes electron transfer from NADH through the respiratory chain, using ubiquinone as an electron acceptor. Essential for the catalytic activity and assembly of complex I.</text>
</comment>
<evidence type="ECO:0000256" key="3">
    <source>
        <dbReference type="ARBA" id="ARBA00007012"/>
    </source>
</evidence>
<dbReference type="EC" id="7.1.1.2" evidence="4 18"/>
<keyword evidence="7 18" id="KW-0679">Respiratory chain</keyword>
<geneLocation type="mitochondrion" evidence="20"/>
<comment type="catalytic activity">
    <reaction evidence="17 18">
        <text>a ubiquinone + NADH + 5 H(+)(in) = a ubiquinol + NAD(+) + 4 H(+)(out)</text>
        <dbReference type="Rhea" id="RHEA:29091"/>
        <dbReference type="Rhea" id="RHEA-COMP:9565"/>
        <dbReference type="Rhea" id="RHEA-COMP:9566"/>
        <dbReference type="ChEBI" id="CHEBI:15378"/>
        <dbReference type="ChEBI" id="CHEBI:16389"/>
        <dbReference type="ChEBI" id="CHEBI:17976"/>
        <dbReference type="ChEBI" id="CHEBI:57540"/>
        <dbReference type="ChEBI" id="CHEBI:57945"/>
        <dbReference type="EC" id="7.1.1.2"/>
    </reaction>
</comment>
<feature type="transmembrane region" description="Helical" evidence="18">
    <location>
        <begin position="68"/>
        <end position="87"/>
    </location>
</feature>
<dbReference type="InterPro" id="IPR001750">
    <property type="entry name" value="ND/Mrp_TM"/>
</dbReference>
<evidence type="ECO:0000256" key="14">
    <source>
        <dbReference type="ARBA" id="ARBA00023075"/>
    </source>
</evidence>
<keyword evidence="12 18" id="KW-1133">Transmembrane helix</keyword>
<dbReference type="PANTHER" id="PTHR46552">
    <property type="entry name" value="NADH-UBIQUINONE OXIDOREDUCTASE CHAIN 2"/>
    <property type="match status" value="1"/>
</dbReference>
<keyword evidence="8 18" id="KW-0812">Transmembrane</keyword>
<evidence type="ECO:0000313" key="20">
    <source>
        <dbReference type="EMBL" id="QLY89915.1"/>
    </source>
</evidence>
<protein>
    <recommendedName>
        <fullName evidence="5 18">NADH-ubiquinone oxidoreductase chain 2</fullName>
        <ecNumber evidence="4 18">7.1.1.2</ecNumber>
    </recommendedName>
</protein>
<keyword evidence="14 18" id="KW-0830">Ubiquinone</keyword>
<evidence type="ECO:0000256" key="9">
    <source>
        <dbReference type="ARBA" id="ARBA00022792"/>
    </source>
</evidence>
<keyword evidence="9 18" id="KW-0999">Mitochondrion inner membrane</keyword>
<proteinExistence type="inferred from homology"/>
<keyword evidence="16 18" id="KW-0472">Membrane</keyword>
<evidence type="ECO:0000256" key="16">
    <source>
        <dbReference type="ARBA" id="ARBA00023136"/>
    </source>
</evidence>
<evidence type="ECO:0000256" key="8">
    <source>
        <dbReference type="ARBA" id="ARBA00022692"/>
    </source>
</evidence>
<feature type="transmembrane region" description="Helical" evidence="18">
    <location>
        <begin position="279"/>
        <end position="301"/>
    </location>
</feature>
<evidence type="ECO:0000256" key="15">
    <source>
        <dbReference type="ARBA" id="ARBA00023128"/>
    </source>
</evidence>
<feature type="transmembrane region" description="Helical" evidence="18">
    <location>
        <begin position="152"/>
        <end position="170"/>
    </location>
</feature>
<evidence type="ECO:0000256" key="2">
    <source>
        <dbReference type="ARBA" id="ARBA00004448"/>
    </source>
</evidence>
<accession>A0A7D6W572</accession>
<dbReference type="PANTHER" id="PTHR46552:SF1">
    <property type="entry name" value="NADH-UBIQUINONE OXIDOREDUCTASE CHAIN 2"/>
    <property type="match status" value="1"/>
</dbReference>
<evidence type="ECO:0000256" key="6">
    <source>
        <dbReference type="ARBA" id="ARBA00022448"/>
    </source>
</evidence>
<evidence type="ECO:0000256" key="18">
    <source>
        <dbReference type="RuleBase" id="RU003403"/>
    </source>
</evidence>
<evidence type="ECO:0000256" key="7">
    <source>
        <dbReference type="ARBA" id="ARBA00022660"/>
    </source>
</evidence>
<keyword evidence="6" id="KW-0813">Transport</keyword>
<feature type="transmembrane region" description="Helical" evidence="18">
    <location>
        <begin position="177"/>
        <end position="195"/>
    </location>
</feature>
<reference evidence="20" key="1">
    <citation type="submission" date="2020-05" db="EMBL/GenBank/DDBJ databases">
        <title>DNAmark Project.</title>
        <authorList>
            <person name="Leerhoei F."/>
        </authorList>
    </citation>
    <scope>NUCLEOTIDE SEQUENCE</scope>
    <source>
        <strain evidence="20">DM1313</strain>
    </source>
</reference>
<comment type="subcellular location">
    <subcellularLocation>
        <location evidence="2 18">Mitochondrion inner membrane</location>
        <topology evidence="2 18">Multi-pass membrane protein</topology>
    </subcellularLocation>
</comment>
<evidence type="ECO:0000256" key="17">
    <source>
        <dbReference type="ARBA" id="ARBA00049551"/>
    </source>
</evidence>
<feature type="transmembrane region" description="Helical" evidence="18">
    <location>
        <begin position="240"/>
        <end position="259"/>
    </location>
</feature>
<evidence type="ECO:0000256" key="11">
    <source>
        <dbReference type="ARBA" id="ARBA00022982"/>
    </source>
</evidence>
<sequence>MYKENLFFKIFMNSSKMIIMLILLMSTIFTFSNNSWMINWMLMEINLFSFIPLLANKNSFSSESLMKYFFIQTICSLMLFMFIIFMWNKMMNNQFSINMMNLCLLMKLGSAPLHYWFIQIIESLSWMNLFLISTWQKIIPMIMLTYNFNMNLIMMSIYLNSLIGAIGGINQTSLRKILGYSSINHISWMLASILINDMILISYLMIYMFMMSYICMMFFNWNINFINQFSFMNNIKLNSMFMVMIFFSLGGLPPFLGFLPKWLTINFLIMNNFIMTNLFMIMCSLIVLYFYLMTIMQFLLFNNFKNKWFLKFNNNKLNFMKFNLLLITSMSLPIMMFLYLY</sequence>
<evidence type="ECO:0000256" key="5">
    <source>
        <dbReference type="ARBA" id="ARBA00021008"/>
    </source>
</evidence>
<feature type="transmembrane region" description="Helical" evidence="18">
    <location>
        <begin position="322"/>
        <end position="340"/>
    </location>
</feature>
<dbReference type="InterPro" id="IPR003917">
    <property type="entry name" value="NADH_UbQ_OxRdtase_chain2"/>
</dbReference>
<evidence type="ECO:0000256" key="1">
    <source>
        <dbReference type="ARBA" id="ARBA00003257"/>
    </source>
</evidence>
<dbReference type="GO" id="GO:0006120">
    <property type="term" value="P:mitochondrial electron transport, NADH to ubiquinone"/>
    <property type="evidence" value="ECO:0007669"/>
    <property type="project" value="InterPro"/>
</dbReference>
<keyword evidence="10 18" id="KW-1278">Translocase</keyword>
<gene>
    <name evidence="20" type="primary">ND2</name>
</gene>
<evidence type="ECO:0000256" key="10">
    <source>
        <dbReference type="ARBA" id="ARBA00022967"/>
    </source>
</evidence>
<evidence type="ECO:0000256" key="12">
    <source>
        <dbReference type="ARBA" id="ARBA00022989"/>
    </source>
</evidence>
<dbReference type="GO" id="GO:0008137">
    <property type="term" value="F:NADH dehydrogenase (ubiquinone) activity"/>
    <property type="evidence" value="ECO:0007669"/>
    <property type="project" value="UniProtKB-EC"/>
</dbReference>
<dbReference type="Pfam" id="PF00361">
    <property type="entry name" value="Proton_antipo_M"/>
    <property type="match status" value="1"/>
</dbReference>
<keyword evidence="11 18" id="KW-0249">Electron transport</keyword>
<evidence type="ECO:0000256" key="4">
    <source>
        <dbReference type="ARBA" id="ARBA00012944"/>
    </source>
</evidence>
<feature type="transmembrane region" description="Helical" evidence="18">
    <location>
        <begin position="201"/>
        <end position="219"/>
    </location>
</feature>
<comment type="similarity">
    <text evidence="3 18">Belongs to the complex I subunit 2 family.</text>
</comment>
<dbReference type="EMBL" id="MT483681">
    <property type="protein sequence ID" value="QLY89915.1"/>
    <property type="molecule type" value="Genomic_DNA"/>
</dbReference>
<dbReference type="InterPro" id="IPR050175">
    <property type="entry name" value="Complex_I_Subunit_2"/>
</dbReference>
<comment type="function">
    <text evidence="1">Core subunit of the mitochondrial membrane respiratory chain NADH dehydrogenase (Complex I) that is believed to belong to the minimal assembly required for catalysis. Complex I functions in the transfer of electrons from NADH to the respiratory chain. The immediate electron acceptor for the enzyme is believed to be ubiquinone.</text>
</comment>
<dbReference type="GO" id="GO:0005743">
    <property type="term" value="C:mitochondrial inner membrane"/>
    <property type="evidence" value="ECO:0007669"/>
    <property type="project" value="UniProtKB-SubCell"/>
</dbReference>
<name>A0A7D6W572_9NEOP</name>